<proteinExistence type="predicted"/>
<protein>
    <submittedName>
        <fullName evidence="1">Uncharacterized protein</fullName>
    </submittedName>
</protein>
<name>A0A0E9TUF4_ANGAN</name>
<dbReference type="AlphaFoldDB" id="A0A0E9TUF4"/>
<dbReference type="EMBL" id="GBXM01051278">
    <property type="protein sequence ID" value="JAH57299.1"/>
    <property type="molecule type" value="Transcribed_RNA"/>
</dbReference>
<reference evidence="1" key="1">
    <citation type="submission" date="2014-11" db="EMBL/GenBank/DDBJ databases">
        <authorList>
            <person name="Amaro Gonzalez C."/>
        </authorList>
    </citation>
    <scope>NUCLEOTIDE SEQUENCE</scope>
</reference>
<organism evidence="1">
    <name type="scientific">Anguilla anguilla</name>
    <name type="common">European freshwater eel</name>
    <name type="synonym">Muraena anguilla</name>
    <dbReference type="NCBI Taxonomy" id="7936"/>
    <lineage>
        <taxon>Eukaryota</taxon>
        <taxon>Metazoa</taxon>
        <taxon>Chordata</taxon>
        <taxon>Craniata</taxon>
        <taxon>Vertebrata</taxon>
        <taxon>Euteleostomi</taxon>
        <taxon>Actinopterygii</taxon>
        <taxon>Neopterygii</taxon>
        <taxon>Teleostei</taxon>
        <taxon>Anguilliformes</taxon>
        <taxon>Anguillidae</taxon>
        <taxon>Anguilla</taxon>
    </lineage>
</organism>
<sequence>MKALNCFNAVSLFVLHAQNNGCSVAFCNAIA</sequence>
<accession>A0A0E9TUF4</accession>
<reference evidence="1" key="2">
    <citation type="journal article" date="2015" name="Fish Shellfish Immunol.">
        <title>Early steps in the European eel (Anguilla anguilla)-Vibrio vulnificus interaction in the gills: Role of the RtxA13 toxin.</title>
        <authorList>
            <person name="Callol A."/>
            <person name="Pajuelo D."/>
            <person name="Ebbesson L."/>
            <person name="Teles M."/>
            <person name="MacKenzie S."/>
            <person name="Amaro C."/>
        </authorList>
    </citation>
    <scope>NUCLEOTIDE SEQUENCE</scope>
</reference>
<evidence type="ECO:0000313" key="1">
    <source>
        <dbReference type="EMBL" id="JAH57299.1"/>
    </source>
</evidence>